<dbReference type="OMA" id="WTIIIGK"/>
<evidence type="ECO:0000256" key="5">
    <source>
        <dbReference type="ARBA" id="ARBA00023136"/>
    </source>
</evidence>
<feature type="region of interest" description="Disordered" evidence="7">
    <location>
        <begin position="215"/>
        <end position="358"/>
    </location>
</feature>
<protein>
    <recommendedName>
        <fullName evidence="9">Major facilitator superfamily (MFS) profile domain-containing protein</fullName>
    </recommendedName>
</protein>
<dbReference type="STRING" id="2880.D7FMS4"/>
<dbReference type="PANTHER" id="PTHR23505:SF79">
    <property type="entry name" value="PROTEIN SPINSTER"/>
    <property type="match status" value="1"/>
</dbReference>
<comment type="subcellular location">
    <subcellularLocation>
        <location evidence="1">Membrane</location>
        <topology evidence="1">Multi-pass membrane protein</topology>
    </subcellularLocation>
</comment>
<dbReference type="InParanoid" id="D7FMS4"/>
<feature type="transmembrane region" description="Helical" evidence="8">
    <location>
        <begin position="500"/>
        <end position="526"/>
    </location>
</feature>
<dbReference type="Proteomes" id="UP000002630">
    <property type="component" value="Linkage Group LG32"/>
</dbReference>
<feature type="transmembrane region" description="Helical" evidence="8">
    <location>
        <begin position="686"/>
        <end position="705"/>
    </location>
</feature>
<dbReference type="InterPro" id="IPR020846">
    <property type="entry name" value="MFS_dom"/>
</dbReference>
<evidence type="ECO:0000256" key="1">
    <source>
        <dbReference type="ARBA" id="ARBA00004141"/>
    </source>
</evidence>
<comment type="similarity">
    <text evidence="6">Belongs to the major facilitator superfamily. Spinster (TC 2.A.1.49) family.</text>
</comment>
<feature type="transmembrane region" description="Helical" evidence="8">
    <location>
        <begin position="184"/>
        <end position="203"/>
    </location>
</feature>
<keyword evidence="2" id="KW-0813">Transport</keyword>
<gene>
    <name evidence="10" type="ORF">Esi_0170_0034</name>
</gene>
<keyword evidence="4 8" id="KW-1133">Transmembrane helix</keyword>
<feature type="transmembrane region" description="Helical" evidence="8">
    <location>
        <begin position="152"/>
        <end position="172"/>
    </location>
</feature>
<evidence type="ECO:0000256" key="3">
    <source>
        <dbReference type="ARBA" id="ARBA00022692"/>
    </source>
</evidence>
<dbReference type="AlphaFoldDB" id="D7FMS4"/>
<feature type="transmembrane region" description="Helical" evidence="8">
    <location>
        <begin position="20"/>
        <end position="40"/>
    </location>
</feature>
<feature type="compositionally biased region" description="Gly residues" evidence="7">
    <location>
        <begin position="375"/>
        <end position="394"/>
    </location>
</feature>
<evidence type="ECO:0000256" key="7">
    <source>
        <dbReference type="SAM" id="MobiDB-lite"/>
    </source>
</evidence>
<evidence type="ECO:0000256" key="8">
    <source>
        <dbReference type="SAM" id="Phobius"/>
    </source>
</evidence>
<dbReference type="EMBL" id="FN648215">
    <property type="protein sequence ID" value="CBJ29989.1"/>
    <property type="molecule type" value="Genomic_DNA"/>
</dbReference>
<evidence type="ECO:0000313" key="11">
    <source>
        <dbReference type="Proteomes" id="UP000002630"/>
    </source>
</evidence>
<dbReference type="InterPro" id="IPR011701">
    <property type="entry name" value="MFS"/>
</dbReference>
<keyword evidence="11" id="KW-1185">Reference proteome</keyword>
<feature type="transmembrane region" description="Helical" evidence="8">
    <location>
        <begin position="462"/>
        <end position="488"/>
    </location>
</feature>
<evidence type="ECO:0000256" key="4">
    <source>
        <dbReference type="ARBA" id="ARBA00022989"/>
    </source>
</evidence>
<dbReference type="GO" id="GO:0022857">
    <property type="term" value="F:transmembrane transporter activity"/>
    <property type="evidence" value="ECO:0007669"/>
    <property type="project" value="InterPro"/>
</dbReference>
<dbReference type="GO" id="GO:0016020">
    <property type="term" value="C:membrane"/>
    <property type="evidence" value="ECO:0007669"/>
    <property type="project" value="UniProtKB-SubCell"/>
</dbReference>
<dbReference type="InterPro" id="IPR036259">
    <property type="entry name" value="MFS_trans_sf"/>
</dbReference>
<accession>D7FMS4</accession>
<dbReference type="EMBL" id="FN649757">
    <property type="protein sequence ID" value="CBJ29989.1"/>
    <property type="molecule type" value="Genomic_DNA"/>
</dbReference>
<keyword evidence="3 8" id="KW-0812">Transmembrane</keyword>
<keyword evidence="5 8" id="KW-0472">Membrane</keyword>
<feature type="compositionally biased region" description="Basic and acidic residues" evidence="7">
    <location>
        <begin position="324"/>
        <end position="340"/>
    </location>
</feature>
<feature type="domain" description="Major facilitator superfamily (MFS) profile" evidence="9">
    <location>
        <begin position="20"/>
        <end position="710"/>
    </location>
</feature>
<feature type="transmembrane region" description="Helical" evidence="8">
    <location>
        <begin position="565"/>
        <end position="590"/>
    </location>
</feature>
<dbReference type="Gene3D" id="1.20.1250.20">
    <property type="entry name" value="MFS general substrate transporter like domains"/>
    <property type="match status" value="2"/>
</dbReference>
<feature type="transmembrane region" description="Helical" evidence="8">
    <location>
        <begin position="92"/>
        <end position="110"/>
    </location>
</feature>
<feature type="compositionally biased region" description="Low complexity" evidence="7">
    <location>
        <begin position="266"/>
        <end position="279"/>
    </location>
</feature>
<dbReference type="SUPFAM" id="SSF103473">
    <property type="entry name" value="MFS general substrate transporter"/>
    <property type="match status" value="1"/>
</dbReference>
<sequence>MEQCAGWVQEARDSLRGRRLFTLLAVVNLVNYLDRGVIPGGSEEFNGFIQKTLHTDRPDVFLGILQSGFILGFSAACFVFPSLARRRSPFSLMAAGLGMWCGAAVFAGVAKPLGSYAVLLMARLLSGVGEASFVTVVPPLITDTAPPGERGLWLALFYTAQPVGAGIGYVYGSALANSCLGWPWAFYFEAFFMAPLAMACSLVPRDRAMAVSNASDYGAPPGSTATPTTDTTGNLSGSPKDGESSGMAESPKVEQGYGSPARAEGSSSAVSSSVATPSPEGDLRRRPDREKKRLLGVCDGAGGGDGGGDSSGEGEGSSSSWGLLEHEPGGWAGERDKTWVEEEDTAEMSRGGSQRHYPEEVDGISGGGLVVVSPPGGGGGGGGGEGEGGASIGGEGHDPTVRLLGSLNSGQSPCCSPGEDSIGTTAAAGRKRRRRIPQPTTTATTSSVFALQDVLEVADRPVFCLVVLGSAATAAVSVGMSTFCTSIVTSLEFLPSESAAAATFGCVICAAGLVGTPAGGALIDAADPEGRLGDERKLAMVLSQATALMCVATVLLVASTVQSSLIPFLFFFFFGGALLFATASHSNLAVMLSSPRHLRPLAIAVNSIVMHALGDVPSPTLIGWAKDALAPHCVAGEAASGGSAFLRGSESVVGPAARGLGGLLRAGRVLGGVSDACRGERRGLHLTLLIIALWLLWTCLFFGLARAVQQSALEYGVLPVSWGDIRGLISKGLFRPGWPSRWRVWWRERGRSVQRKPALWIDEIEDGGYDNGVGSSLEEALLPPASLPLPSPLTPTSLVD</sequence>
<feature type="compositionally biased region" description="Gly residues" evidence="7">
    <location>
        <begin position="299"/>
        <end position="315"/>
    </location>
</feature>
<dbReference type="InterPro" id="IPR044770">
    <property type="entry name" value="MFS_spinster-like"/>
</dbReference>
<evidence type="ECO:0000256" key="2">
    <source>
        <dbReference type="ARBA" id="ARBA00022448"/>
    </source>
</evidence>
<feature type="region of interest" description="Disordered" evidence="7">
    <location>
        <begin position="375"/>
        <end position="441"/>
    </location>
</feature>
<feature type="compositionally biased region" description="Basic and acidic residues" evidence="7">
    <location>
        <begin position="281"/>
        <end position="293"/>
    </location>
</feature>
<proteinExistence type="inferred from homology"/>
<dbReference type="OrthoDB" id="6770063at2759"/>
<feature type="transmembrane region" description="Helical" evidence="8">
    <location>
        <begin position="116"/>
        <end position="140"/>
    </location>
</feature>
<dbReference type="PANTHER" id="PTHR23505">
    <property type="entry name" value="SPINSTER"/>
    <property type="match status" value="1"/>
</dbReference>
<reference evidence="10 11" key="1">
    <citation type="journal article" date="2010" name="Nature">
        <title>The Ectocarpus genome and the independent evolution of multicellularity in brown algae.</title>
        <authorList>
            <person name="Cock J.M."/>
            <person name="Sterck L."/>
            <person name="Rouze P."/>
            <person name="Scornet D."/>
            <person name="Allen A.E."/>
            <person name="Amoutzias G."/>
            <person name="Anthouard V."/>
            <person name="Artiguenave F."/>
            <person name="Aury J.M."/>
            <person name="Badger J.H."/>
            <person name="Beszteri B."/>
            <person name="Billiau K."/>
            <person name="Bonnet E."/>
            <person name="Bothwell J.H."/>
            <person name="Bowler C."/>
            <person name="Boyen C."/>
            <person name="Brownlee C."/>
            <person name="Carrano C.J."/>
            <person name="Charrier B."/>
            <person name="Cho G.Y."/>
            <person name="Coelho S.M."/>
            <person name="Collen J."/>
            <person name="Corre E."/>
            <person name="Da Silva C."/>
            <person name="Delage L."/>
            <person name="Delaroque N."/>
            <person name="Dittami S.M."/>
            <person name="Doulbeau S."/>
            <person name="Elias M."/>
            <person name="Farnham G."/>
            <person name="Gachon C.M."/>
            <person name="Gschloessl B."/>
            <person name="Heesch S."/>
            <person name="Jabbari K."/>
            <person name="Jubin C."/>
            <person name="Kawai H."/>
            <person name="Kimura K."/>
            <person name="Kloareg B."/>
            <person name="Kupper F.C."/>
            <person name="Lang D."/>
            <person name="Le Bail A."/>
            <person name="Leblanc C."/>
            <person name="Lerouge P."/>
            <person name="Lohr M."/>
            <person name="Lopez P.J."/>
            <person name="Martens C."/>
            <person name="Maumus F."/>
            <person name="Michel G."/>
            <person name="Miranda-Saavedra D."/>
            <person name="Morales J."/>
            <person name="Moreau H."/>
            <person name="Motomura T."/>
            <person name="Nagasato C."/>
            <person name="Napoli C.A."/>
            <person name="Nelson D.R."/>
            <person name="Nyvall-Collen P."/>
            <person name="Peters A.F."/>
            <person name="Pommier C."/>
            <person name="Potin P."/>
            <person name="Poulain J."/>
            <person name="Quesneville H."/>
            <person name="Read B."/>
            <person name="Rensing S.A."/>
            <person name="Ritter A."/>
            <person name="Rousvoal S."/>
            <person name="Samanta M."/>
            <person name="Samson G."/>
            <person name="Schroeder D.C."/>
            <person name="Segurens B."/>
            <person name="Strittmatter M."/>
            <person name="Tonon T."/>
            <person name="Tregear J.W."/>
            <person name="Valentin K."/>
            <person name="von Dassow P."/>
            <person name="Yamagishi T."/>
            <person name="Van de Peer Y."/>
            <person name="Wincker P."/>
        </authorList>
    </citation>
    <scope>NUCLEOTIDE SEQUENCE [LARGE SCALE GENOMIC DNA]</scope>
    <source>
        <strain evidence="11">Ec32 / CCAP1310/4</strain>
    </source>
</reference>
<feature type="transmembrane region" description="Helical" evidence="8">
    <location>
        <begin position="538"/>
        <end position="559"/>
    </location>
</feature>
<name>D7FMS4_ECTSI</name>
<dbReference type="PROSITE" id="PS50850">
    <property type="entry name" value="MFS"/>
    <property type="match status" value="1"/>
</dbReference>
<evidence type="ECO:0000256" key="6">
    <source>
        <dbReference type="ARBA" id="ARBA00024338"/>
    </source>
</evidence>
<evidence type="ECO:0000259" key="9">
    <source>
        <dbReference type="PROSITE" id="PS50850"/>
    </source>
</evidence>
<feature type="compositionally biased region" description="Low complexity" evidence="7">
    <location>
        <begin position="218"/>
        <end position="233"/>
    </location>
</feature>
<dbReference type="eggNOG" id="KOG1330">
    <property type="taxonomic scope" value="Eukaryota"/>
</dbReference>
<feature type="transmembrane region" description="Helical" evidence="8">
    <location>
        <begin position="60"/>
        <end position="80"/>
    </location>
</feature>
<organism evidence="10 11">
    <name type="scientific">Ectocarpus siliculosus</name>
    <name type="common">Brown alga</name>
    <name type="synonym">Conferva siliculosa</name>
    <dbReference type="NCBI Taxonomy" id="2880"/>
    <lineage>
        <taxon>Eukaryota</taxon>
        <taxon>Sar</taxon>
        <taxon>Stramenopiles</taxon>
        <taxon>Ochrophyta</taxon>
        <taxon>PX clade</taxon>
        <taxon>Phaeophyceae</taxon>
        <taxon>Ectocarpales</taxon>
        <taxon>Ectocarpaceae</taxon>
        <taxon>Ectocarpus</taxon>
    </lineage>
</organism>
<dbReference type="Pfam" id="PF07690">
    <property type="entry name" value="MFS_1"/>
    <property type="match status" value="1"/>
</dbReference>
<evidence type="ECO:0000313" key="10">
    <source>
        <dbReference type="EMBL" id="CBJ29989.1"/>
    </source>
</evidence>